<keyword evidence="2" id="KW-0805">Transcription regulation</keyword>
<reference evidence="7 8" key="1">
    <citation type="submission" date="2023-08" db="EMBL/GenBank/DDBJ databases">
        <title>Phytohabitans sansha sp. nov., isolated from marine sediment.</title>
        <authorList>
            <person name="Zhao Y."/>
            <person name="Yi K."/>
        </authorList>
    </citation>
    <scope>NUCLEOTIDE SEQUENCE [LARGE SCALE GENOMIC DNA]</scope>
    <source>
        <strain evidence="7 8">ZYX-F-186</strain>
    </source>
</reference>
<dbReference type="Gene3D" id="1.10.10.10">
    <property type="entry name" value="Winged helix-like DNA-binding domain superfamily/Winged helix DNA-binding domain"/>
    <property type="match status" value="1"/>
</dbReference>
<keyword evidence="4" id="KW-0804">Transcription</keyword>
<name>A0ABU0ZPU9_9ACTN</name>
<keyword evidence="8" id="KW-1185">Reference proteome</keyword>
<dbReference type="SUPFAM" id="SSF48452">
    <property type="entry name" value="TPR-like"/>
    <property type="match status" value="3"/>
</dbReference>
<evidence type="ECO:0000313" key="7">
    <source>
        <dbReference type="EMBL" id="MDQ7908255.1"/>
    </source>
</evidence>
<dbReference type="Pfam" id="PF13432">
    <property type="entry name" value="TPR_16"/>
    <property type="match status" value="1"/>
</dbReference>
<evidence type="ECO:0000256" key="5">
    <source>
        <dbReference type="PROSITE-ProRule" id="PRU01091"/>
    </source>
</evidence>
<dbReference type="SUPFAM" id="SSF46894">
    <property type="entry name" value="C-terminal effector domain of the bipartite response regulators"/>
    <property type="match status" value="1"/>
</dbReference>
<dbReference type="Gene3D" id="1.25.40.10">
    <property type="entry name" value="Tetratricopeptide repeat domain"/>
    <property type="match status" value="2"/>
</dbReference>
<proteinExistence type="inferred from homology"/>
<dbReference type="InterPro" id="IPR027417">
    <property type="entry name" value="P-loop_NTPase"/>
</dbReference>
<evidence type="ECO:0000256" key="1">
    <source>
        <dbReference type="ARBA" id="ARBA00005820"/>
    </source>
</evidence>
<dbReference type="PANTHER" id="PTHR35807">
    <property type="entry name" value="TRANSCRIPTIONAL REGULATOR REDD-RELATED"/>
    <property type="match status" value="1"/>
</dbReference>
<dbReference type="Pfam" id="PF00486">
    <property type="entry name" value="Trans_reg_C"/>
    <property type="match status" value="1"/>
</dbReference>
<keyword evidence="3 5" id="KW-0238">DNA-binding</keyword>
<dbReference type="SMART" id="SM01043">
    <property type="entry name" value="BTAD"/>
    <property type="match status" value="1"/>
</dbReference>
<comment type="similarity">
    <text evidence="1">Belongs to the AfsR/DnrI/RedD regulatory family.</text>
</comment>
<feature type="DNA-binding region" description="OmpR/PhoB-type" evidence="5">
    <location>
        <begin position="1"/>
        <end position="91"/>
    </location>
</feature>
<sequence>MRYQILGRLNVWNGQEWSQLNAAKWRLLLTCLLINANRFVSADRLIAELWGDQPPESAAKTLQVYVYRLRRALGSPPVRLLTRPGGYELSVAPDEVDAGRFAALVDQGREALAGREAATAVARLTEALSLWRGRPLADVPHTPTVLAEAERLEERRLCAWEDLADAKLAVGRHAELVAELRELVAEHPLREPLWARLLVALHRCGRRSDALAAYATVAGVLSDELGVRPGSELRRIHQQLLADEPEPPAPPPDLPAPRAASYQLPGRVPDFVGRHEQVDRVLGLLDARRGPAGAAAARTVLVTGKAGVGKSAFAVHVADLMRDAFPDGQLFADLRGPENSTAEPADVLASLLKTLGVTGAEIPDGVAERARRYRAVLAGLRVLVVLDNAVHERQVRPLLPGTGHSAALVTSRAALAGLEAVARVGLDVLSDAEALDLLSAAAGDDRSQREPHAARRLIGLCGNLPLALRIAGARLATRRHLSAGRLADALDDERRRLDELVAGDLEVRSSVALSYETLQAPARRALRLLGLLSTPTVPGWVVGALLDRTPAEGERVTGELVDNHLLEFDSTDATLEHRYRLHDLVRLFARERAEAEDTPAARTAALGRVCAAYLTVARRADESLDAGFLDPAPAVPAGWRLPDADLHRLTAAPLSWLNAERTTLCALIRQAAAAGLAGVAWRLAAALAGYFEIATHFDDWRDVHEVALAAARQAGDRLGEAVMCRNLGELNTVVDRYDEAIAAFQTALRAYQDTNDPGETAAASGLGVLLRLRGRYLEAAGWLDRAIDSARSSGSPRAEAYARRGLVSVHLERGDIRRAERDAEQALTISNRIGHHNGMAAGRRCLGLVYLAAGRLSDAAAQLELSGELAAKVGDHAGEVHARHWLAHLADVCGEPDRAERMLDDCLAAYRRYGERFGEALTLRSQADLYLHSGRTAPAVAAVERSLSIWQRLDSPYWTARTLDVRAAVAAAGGQPDAARSARSAARKLRAGLGLPATLRAVTVGGRELGAHLARQGI</sequence>
<evidence type="ECO:0000313" key="8">
    <source>
        <dbReference type="Proteomes" id="UP001230908"/>
    </source>
</evidence>
<feature type="domain" description="OmpR/PhoB-type" evidence="6">
    <location>
        <begin position="1"/>
        <end position="91"/>
    </location>
</feature>
<dbReference type="Proteomes" id="UP001230908">
    <property type="component" value="Unassembled WGS sequence"/>
</dbReference>
<evidence type="ECO:0000259" key="6">
    <source>
        <dbReference type="PROSITE" id="PS51755"/>
    </source>
</evidence>
<dbReference type="SUPFAM" id="SSF52540">
    <property type="entry name" value="P-loop containing nucleoside triphosphate hydrolases"/>
    <property type="match status" value="1"/>
</dbReference>
<dbReference type="EMBL" id="JAVHUY010000029">
    <property type="protein sequence ID" value="MDQ7908255.1"/>
    <property type="molecule type" value="Genomic_DNA"/>
</dbReference>
<dbReference type="PANTHER" id="PTHR35807:SF1">
    <property type="entry name" value="TRANSCRIPTIONAL REGULATOR REDD"/>
    <property type="match status" value="1"/>
</dbReference>
<evidence type="ECO:0000256" key="4">
    <source>
        <dbReference type="ARBA" id="ARBA00023163"/>
    </source>
</evidence>
<dbReference type="Gene3D" id="3.40.50.300">
    <property type="entry name" value="P-loop containing nucleotide triphosphate hydrolases"/>
    <property type="match status" value="1"/>
</dbReference>
<dbReference type="PROSITE" id="PS51755">
    <property type="entry name" value="OMPR_PHOB"/>
    <property type="match status" value="1"/>
</dbReference>
<dbReference type="CDD" id="cd15831">
    <property type="entry name" value="BTAD"/>
    <property type="match status" value="1"/>
</dbReference>
<dbReference type="SMART" id="SM00028">
    <property type="entry name" value="TPR"/>
    <property type="match status" value="5"/>
</dbReference>
<evidence type="ECO:0000256" key="3">
    <source>
        <dbReference type="ARBA" id="ARBA00023125"/>
    </source>
</evidence>
<dbReference type="RefSeq" id="WP_308715525.1">
    <property type="nucleotide sequence ID" value="NZ_JAVHUY010000029.1"/>
</dbReference>
<dbReference type="InterPro" id="IPR019734">
    <property type="entry name" value="TPR_rpt"/>
</dbReference>
<evidence type="ECO:0000256" key="2">
    <source>
        <dbReference type="ARBA" id="ARBA00023015"/>
    </source>
</evidence>
<gene>
    <name evidence="7" type="ORF">RB614_27385</name>
</gene>
<dbReference type="InterPro" id="IPR011990">
    <property type="entry name" value="TPR-like_helical_dom_sf"/>
</dbReference>
<accession>A0ABU0ZPU9</accession>
<comment type="caution">
    <text evidence="7">The sequence shown here is derived from an EMBL/GenBank/DDBJ whole genome shotgun (WGS) entry which is preliminary data.</text>
</comment>
<organism evidence="7 8">
    <name type="scientific">Phytohabitans maris</name>
    <dbReference type="NCBI Taxonomy" id="3071409"/>
    <lineage>
        <taxon>Bacteria</taxon>
        <taxon>Bacillati</taxon>
        <taxon>Actinomycetota</taxon>
        <taxon>Actinomycetes</taxon>
        <taxon>Micromonosporales</taxon>
        <taxon>Micromonosporaceae</taxon>
    </lineage>
</organism>
<protein>
    <submittedName>
        <fullName evidence="7">BTAD domain-containing putative transcriptional regulator</fullName>
    </submittedName>
</protein>
<dbReference type="InterPro" id="IPR016032">
    <property type="entry name" value="Sig_transdc_resp-reg_C-effctor"/>
</dbReference>
<dbReference type="Pfam" id="PF03704">
    <property type="entry name" value="BTAD"/>
    <property type="match status" value="1"/>
</dbReference>
<dbReference type="InterPro" id="IPR001867">
    <property type="entry name" value="OmpR/PhoB-type_DNA-bd"/>
</dbReference>
<dbReference type="InterPro" id="IPR051677">
    <property type="entry name" value="AfsR-DnrI-RedD_regulator"/>
</dbReference>
<dbReference type="SMART" id="SM00862">
    <property type="entry name" value="Trans_reg_C"/>
    <property type="match status" value="1"/>
</dbReference>
<dbReference type="PRINTS" id="PR00364">
    <property type="entry name" value="DISEASERSIST"/>
</dbReference>
<dbReference type="InterPro" id="IPR005158">
    <property type="entry name" value="BTAD"/>
</dbReference>
<dbReference type="InterPro" id="IPR036388">
    <property type="entry name" value="WH-like_DNA-bd_sf"/>
</dbReference>